<dbReference type="SUPFAM" id="SSF100950">
    <property type="entry name" value="NagB/RpiA/CoA transferase-like"/>
    <property type="match status" value="2"/>
</dbReference>
<sequence>MTKIDKKIDPTGVLDVINDGDTLALSGFSLIGACEDVLQTIESSYLENNSPKNLTLLHAAGHSDRENGIERLAHKGLVTKIIGSHWGLAPKWASLISENEVEAHCLSQGQLTHLFRDMAAGKPGTFSKSGLGTFIDPRLEGGRVNQKAKNEESLVDLIHLKEEEYLFYNQVPIDVCVLRGTTADEFGNITMEEEALKLDSLSVAQATKRFNGKVIIQVKNYVKRGTLPAKDVVIPGTCVDHIVVTENAEKNHRQTASTAFNAIYTGALKAPNEGMETQHLNARKIIGRRAVKELYPEAVVNLGTGIPGDTVGPVCSEEGILDEIHLTIESGAIGGIPLGGTDFGIARSPEAILEHSSQFDYYNGRGVDVTFMGGAEIDADGNVNVSKFGKVTTGCGGFIDITQNAQKVVFCFTFTAGSLKTDIYNHELDITQEGKFKKFVDKLHQITFSGEYAKNINQTVLYITERAVFRHTQEGIRLMEIAPGIDLQKDILDQMDFEPLYDDFVKTMDKDIFGTGKMDYKTEFLEKKQPNQ</sequence>
<dbReference type="Pfam" id="PF01144">
    <property type="entry name" value="CoA_trans"/>
    <property type="match status" value="1"/>
</dbReference>
<comment type="caution">
    <text evidence="5">The sequence shown here is derived from an EMBL/GenBank/DDBJ whole genome shotgun (WGS) entry which is preliminary data.</text>
</comment>
<keyword evidence="6" id="KW-1185">Reference proteome</keyword>
<dbReference type="Gene3D" id="3.40.1080.10">
    <property type="entry name" value="Glutaconate Coenzyme A-transferase"/>
    <property type="match status" value="2"/>
</dbReference>
<dbReference type="InterPro" id="IPR004165">
    <property type="entry name" value="CoA_trans_fam_I"/>
</dbReference>
<evidence type="ECO:0000313" key="5">
    <source>
        <dbReference type="EMBL" id="RSL33560.1"/>
    </source>
</evidence>
<dbReference type="PIRSF" id="PIRSF000858">
    <property type="entry name" value="SCOT-t"/>
    <property type="match status" value="1"/>
</dbReference>
<dbReference type="EMBL" id="RBVX01000007">
    <property type="protein sequence ID" value="RSL33560.1"/>
    <property type="molecule type" value="Genomic_DNA"/>
</dbReference>
<reference evidence="5 6" key="1">
    <citation type="submission" date="2018-10" db="EMBL/GenBank/DDBJ databases">
        <title>Draft genome sequence of Bacillus salarius IM0101, isolated from a hypersaline soil in Inner Mongolia, China.</title>
        <authorList>
            <person name="Yamprayoonswat W."/>
            <person name="Boonvisut S."/>
            <person name="Jumpathong W."/>
            <person name="Sittihan S."/>
            <person name="Ruangsuj P."/>
            <person name="Wanthongcharoen S."/>
            <person name="Thongpramul N."/>
            <person name="Pimmason S."/>
            <person name="Yu B."/>
            <person name="Yasawong M."/>
        </authorList>
    </citation>
    <scope>NUCLEOTIDE SEQUENCE [LARGE SCALE GENOMIC DNA]</scope>
    <source>
        <strain evidence="5 6">IM0101</strain>
    </source>
</reference>
<dbReference type="PROSITE" id="PS51257">
    <property type="entry name" value="PROKAR_LIPOPROTEIN"/>
    <property type="match status" value="1"/>
</dbReference>
<dbReference type="PANTHER" id="PTHR43293">
    <property type="entry name" value="ACETATE COA-TRANSFERASE YDIF"/>
    <property type="match status" value="1"/>
</dbReference>
<evidence type="ECO:0000256" key="1">
    <source>
        <dbReference type="ARBA" id="ARBA00007154"/>
    </source>
</evidence>
<evidence type="ECO:0000256" key="4">
    <source>
        <dbReference type="PIRSR" id="PIRSR000858-1"/>
    </source>
</evidence>
<evidence type="ECO:0000313" key="6">
    <source>
        <dbReference type="Proteomes" id="UP000275076"/>
    </source>
</evidence>
<accession>A0A428N506</accession>
<protein>
    <submittedName>
        <fullName evidence="5">Acyl CoA:acetate/3-ketoacid CoA transferase</fullName>
    </submittedName>
</protein>
<dbReference type="InterPro" id="IPR014388">
    <property type="entry name" value="3-oxoacid_CoA-transferase"/>
</dbReference>
<organism evidence="5 6">
    <name type="scientific">Salibacterium salarium</name>
    <dbReference type="NCBI Taxonomy" id="284579"/>
    <lineage>
        <taxon>Bacteria</taxon>
        <taxon>Bacillati</taxon>
        <taxon>Bacillota</taxon>
        <taxon>Bacilli</taxon>
        <taxon>Bacillales</taxon>
        <taxon>Bacillaceae</taxon>
    </lineage>
</organism>
<dbReference type="AlphaFoldDB" id="A0A428N506"/>
<evidence type="ECO:0000256" key="2">
    <source>
        <dbReference type="ARBA" id="ARBA00022679"/>
    </source>
</evidence>
<gene>
    <name evidence="5" type="ORF">D7Z54_09595</name>
</gene>
<dbReference type="GO" id="GO:0046952">
    <property type="term" value="P:ketone body catabolic process"/>
    <property type="evidence" value="ECO:0007669"/>
    <property type="project" value="InterPro"/>
</dbReference>
<keyword evidence="2 3" id="KW-0808">Transferase</keyword>
<dbReference type="OrthoDB" id="9805230at2"/>
<feature type="active site" description="5-glutamyl coenzyme A thioester intermediate" evidence="4">
    <location>
        <position position="329"/>
    </location>
</feature>
<proteinExistence type="inferred from homology"/>
<dbReference type="RefSeq" id="WP_125555621.1">
    <property type="nucleotide sequence ID" value="NZ_RBVX01000007.1"/>
</dbReference>
<dbReference type="Proteomes" id="UP000275076">
    <property type="component" value="Unassembled WGS sequence"/>
</dbReference>
<comment type="similarity">
    <text evidence="1 3">Belongs to the 3-oxoacid CoA-transferase family.</text>
</comment>
<dbReference type="SMART" id="SM00882">
    <property type="entry name" value="CoA_trans"/>
    <property type="match status" value="1"/>
</dbReference>
<evidence type="ECO:0000256" key="3">
    <source>
        <dbReference type="PIRNR" id="PIRNR000858"/>
    </source>
</evidence>
<name>A0A428N506_9BACI</name>
<dbReference type="InterPro" id="IPR037171">
    <property type="entry name" value="NagB/RpiA_transferase-like"/>
</dbReference>
<dbReference type="GO" id="GO:0008410">
    <property type="term" value="F:CoA-transferase activity"/>
    <property type="evidence" value="ECO:0007669"/>
    <property type="project" value="InterPro"/>
</dbReference>
<dbReference type="PANTHER" id="PTHR43293:SF1">
    <property type="entry name" value="ACETATE COA-TRANSFERASE YDIF"/>
    <property type="match status" value="1"/>
</dbReference>